<keyword evidence="1" id="KW-0812">Transmembrane</keyword>
<name>A0AAU9EIS9_9BACT</name>
<evidence type="ECO:0000313" key="2">
    <source>
        <dbReference type="EMBL" id="BEQ16958.1"/>
    </source>
</evidence>
<protein>
    <submittedName>
        <fullName evidence="2">Uncharacterized protein</fullName>
    </submittedName>
</protein>
<sequence length="107" mass="12126">MGRLGTTILCVCYGIALLGLIFLIDKHEDLVSSIALFIMAGWGIWWVIKKIAHSEDKREAVKLLFFIVAGIVALVLLVIVLHFSLVIGFLFVWVFEYLLFKIDSKQD</sequence>
<reference evidence="3" key="1">
    <citation type="journal article" date="2023" name="Arch. Microbiol.">
        <title>Desulfoferula mesophilus gen. nov. sp. nov., a mesophilic sulfate-reducing bacterium isolated from a brackish lake sediment.</title>
        <authorList>
            <person name="Watanabe T."/>
            <person name="Yabe T."/>
            <person name="Tsuji J.M."/>
            <person name="Fukui M."/>
        </authorList>
    </citation>
    <scope>NUCLEOTIDE SEQUENCE [LARGE SCALE GENOMIC DNA]</scope>
    <source>
        <strain evidence="3">12FAK</strain>
    </source>
</reference>
<dbReference type="AlphaFoldDB" id="A0AAU9EIS9"/>
<feature type="transmembrane region" description="Helical" evidence="1">
    <location>
        <begin position="7"/>
        <end position="24"/>
    </location>
</feature>
<keyword evidence="1" id="KW-1133">Transmembrane helix</keyword>
<proteinExistence type="predicted"/>
<keyword evidence="3" id="KW-1185">Reference proteome</keyword>
<dbReference type="EMBL" id="AP028679">
    <property type="protein sequence ID" value="BEQ16958.1"/>
    <property type="molecule type" value="Genomic_DNA"/>
</dbReference>
<accession>A0AAU9EIS9</accession>
<dbReference type="KEGG" id="dmp:FAK_40240"/>
<evidence type="ECO:0000256" key="1">
    <source>
        <dbReference type="SAM" id="Phobius"/>
    </source>
</evidence>
<dbReference type="RefSeq" id="WP_338603533.1">
    <property type="nucleotide sequence ID" value="NZ_AP028679.1"/>
</dbReference>
<organism evidence="2 3">
    <name type="scientific">Desulfoferula mesophila</name>
    <dbReference type="NCBI Taxonomy" id="3058419"/>
    <lineage>
        <taxon>Bacteria</taxon>
        <taxon>Pseudomonadati</taxon>
        <taxon>Thermodesulfobacteriota</taxon>
        <taxon>Desulfarculia</taxon>
        <taxon>Desulfarculales</taxon>
        <taxon>Desulfarculaceae</taxon>
        <taxon>Desulfoferula</taxon>
    </lineage>
</organism>
<gene>
    <name evidence="2" type="ORF">FAK_40240</name>
</gene>
<dbReference type="Proteomes" id="UP001366166">
    <property type="component" value="Chromosome"/>
</dbReference>
<evidence type="ECO:0000313" key="3">
    <source>
        <dbReference type="Proteomes" id="UP001366166"/>
    </source>
</evidence>
<keyword evidence="1" id="KW-0472">Membrane</keyword>
<feature type="transmembrane region" description="Helical" evidence="1">
    <location>
        <begin position="30"/>
        <end position="48"/>
    </location>
</feature>
<feature type="transmembrane region" description="Helical" evidence="1">
    <location>
        <begin position="60"/>
        <end position="93"/>
    </location>
</feature>